<proteinExistence type="inferred from homology"/>
<accession>A0AAV7HYM8</accession>
<sequence length="218" mass="25794">MSALIFQKSKYCVLKLHQNLPHKFLAPEIYEMYQIEWYDYLEKIRRTIGGKTWIPDTQVIVHLNDKFIGNHSDLFDFVNQNFTINLPVDTEFYENLINESFKKFVDNPDLYSDKLRHTCEYFINLCQGDKIKKNDQYLCYKNSTLHRIVKDRWLQLGDLGYENNFIDETTIVAENHLISHDRRGVLSLANDGKNHNGPQFVVSLNPNPWMDNYYVAFG</sequence>
<evidence type="ECO:0000256" key="1">
    <source>
        <dbReference type="RuleBase" id="RU363019"/>
    </source>
</evidence>
<name>A0AAV7HYM8_COTGL</name>
<dbReference type="InterPro" id="IPR029000">
    <property type="entry name" value="Cyclophilin-like_dom_sf"/>
</dbReference>
<keyword evidence="4" id="KW-1185">Reference proteome</keyword>
<comment type="similarity">
    <text evidence="1">Belongs to the cyclophilin-type PPIase family.</text>
</comment>
<dbReference type="PRINTS" id="PR00153">
    <property type="entry name" value="CSAPPISMRASE"/>
</dbReference>
<keyword evidence="1" id="KW-0697">Rotamase</keyword>
<dbReference type="PROSITE" id="PS50072">
    <property type="entry name" value="CSA_PPIASE_2"/>
    <property type="match status" value="1"/>
</dbReference>
<dbReference type="EC" id="5.2.1.8" evidence="1"/>
<feature type="domain" description="PPIase cyclophilin-type" evidence="2">
    <location>
        <begin position="109"/>
        <end position="218"/>
    </location>
</feature>
<dbReference type="Pfam" id="PF00160">
    <property type="entry name" value="Pro_isomerase"/>
    <property type="match status" value="1"/>
</dbReference>
<keyword evidence="1" id="KW-0413">Isomerase</keyword>
<protein>
    <recommendedName>
        <fullName evidence="1">Peptidyl-prolyl cis-trans isomerase</fullName>
        <shortName evidence="1">PPIase</shortName>
        <ecNumber evidence="1">5.2.1.8</ecNumber>
    </recommendedName>
</protein>
<comment type="catalytic activity">
    <reaction evidence="1">
        <text>[protein]-peptidylproline (omega=180) = [protein]-peptidylproline (omega=0)</text>
        <dbReference type="Rhea" id="RHEA:16237"/>
        <dbReference type="Rhea" id="RHEA-COMP:10747"/>
        <dbReference type="Rhea" id="RHEA-COMP:10748"/>
        <dbReference type="ChEBI" id="CHEBI:83833"/>
        <dbReference type="ChEBI" id="CHEBI:83834"/>
        <dbReference type="EC" id="5.2.1.8"/>
    </reaction>
</comment>
<dbReference type="Proteomes" id="UP000826195">
    <property type="component" value="Unassembled WGS sequence"/>
</dbReference>
<comment type="caution">
    <text evidence="3">The sequence shown here is derived from an EMBL/GenBank/DDBJ whole genome shotgun (WGS) entry which is preliminary data.</text>
</comment>
<evidence type="ECO:0000259" key="2">
    <source>
        <dbReference type="PROSITE" id="PS50072"/>
    </source>
</evidence>
<dbReference type="PANTHER" id="PTHR11071">
    <property type="entry name" value="PEPTIDYL-PROLYL CIS-TRANS ISOMERASE"/>
    <property type="match status" value="1"/>
</dbReference>
<dbReference type="PANTHER" id="PTHR11071:SF561">
    <property type="entry name" value="PEPTIDYL-PROLYL CIS-TRANS ISOMERASE D-RELATED"/>
    <property type="match status" value="1"/>
</dbReference>
<dbReference type="EMBL" id="JAHXZJ010002609">
    <property type="protein sequence ID" value="KAH0539276.1"/>
    <property type="molecule type" value="Genomic_DNA"/>
</dbReference>
<dbReference type="SUPFAM" id="SSF50891">
    <property type="entry name" value="Cyclophilin-like"/>
    <property type="match status" value="1"/>
</dbReference>
<reference evidence="3 4" key="1">
    <citation type="journal article" date="2021" name="J. Hered.">
        <title>A chromosome-level genome assembly of the parasitoid wasp, Cotesia glomerata (Hymenoptera: Braconidae).</title>
        <authorList>
            <person name="Pinto B.J."/>
            <person name="Weis J.J."/>
            <person name="Gamble T."/>
            <person name="Ode P.J."/>
            <person name="Paul R."/>
            <person name="Zaspel J.M."/>
        </authorList>
    </citation>
    <scope>NUCLEOTIDE SEQUENCE [LARGE SCALE GENOMIC DNA]</scope>
    <source>
        <strain evidence="3">CgM1</strain>
    </source>
</reference>
<dbReference type="AlphaFoldDB" id="A0AAV7HYM8"/>
<organism evidence="3 4">
    <name type="scientific">Cotesia glomerata</name>
    <name type="common">Lepidopteran parasitic wasp</name>
    <name type="synonym">Apanteles glomeratus</name>
    <dbReference type="NCBI Taxonomy" id="32391"/>
    <lineage>
        <taxon>Eukaryota</taxon>
        <taxon>Metazoa</taxon>
        <taxon>Ecdysozoa</taxon>
        <taxon>Arthropoda</taxon>
        <taxon>Hexapoda</taxon>
        <taxon>Insecta</taxon>
        <taxon>Pterygota</taxon>
        <taxon>Neoptera</taxon>
        <taxon>Endopterygota</taxon>
        <taxon>Hymenoptera</taxon>
        <taxon>Apocrita</taxon>
        <taxon>Ichneumonoidea</taxon>
        <taxon>Braconidae</taxon>
        <taxon>Microgastrinae</taxon>
        <taxon>Cotesia</taxon>
    </lineage>
</organism>
<dbReference type="GO" id="GO:0003755">
    <property type="term" value="F:peptidyl-prolyl cis-trans isomerase activity"/>
    <property type="evidence" value="ECO:0007669"/>
    <property type="project" value="UniProtKB-UniRule"/>
</dbReference>
<dbReference type="GO" id="GO:0005737">
    <property type="term" value="C:cytoplasm"/>
    <property type="evidence" value="ECO:0007669"/>
    <property type="project" value="TreeGrafter"/>
</dbReference>
<evidence type="ECO:0000313" key="4">
    <source>
        <dbReference type="Proteomes" id="UP000826195"/>
    </source>
</evidence>
<gene>
    <name evidence="3" type="ORF">KQX54_003460</name>
</gene>
<dbReference type="InterPro" id="IPR002130">
    <property type="entry name" value="Cyclophilin-type_PPIase_dom"/>
</dbReference>
<comment type="function">
    <text evidence="1">PPIases accelerate the folding of proteins. It catalyzes the cis-trans isomerization of proline imidic peptide bonds in oligopeptides.</text>
</comment>
<dbReference type="Gene3D" id="2.40.100.10">
    <property type="entry name" value="Cyclophilin-like"/>
    <property type="match status" value="1"/>
</dbReference>
<evidence type="ECO:0000313" key="3">
    <source>
        <dbReference type="EMBL" id="KAH0539276.1"/>
    </source>
</evidence>